<feature type="region of interest" description="Disordered" evidence="1">
    <location>
        <begin position="113"/>
        <end position="132"/>
    </location>
</feature>
<dbReference type="Proteomes" id="UP000789342">
    <property type="component" value="Unassembled WGS sequence"/>
</dbReference>
<proteinExistence type="predicted"/>
<evidence type="ECO:0000313" key="2">
    <source>
        <dbReference type="EMBL" id="CAG8672041.1"/>
    </source>
</evidence>
<sequence length="286" mass="31791">MPTTQLQLRKELLIRARDCLLAVQQDEKMEASEDMEPIIIAENVTLEAYIKFCKTERKLPVSIRFIDGKVIAYEVPLSEHGKVSDMISFLIRTWNREDLIVSQNSYLTADATIRPPDLPPSPAGQQPNSSGGAYPTMVVEVGNSESLPSLHSLSTYYFSPRTTIQIYLAIKLFPIHQDGTRAMLALHYLRTNQNKMMPDVVISFGTAPLHHSTMDFLLNDVGVPSVKITGVGFTETTCNAPGITNYQLHIPAVELFSGSPSGVPVRAINGFYLDLWKLQDVVLNVN</sequence>
<accession>A0A9N9ECN8</accession>
<dbReference type="EMBL" id="CAJVPV010012719">
    <property type="protein sequence ID" value="CAG8672041.1"/>
    <property type="molecule type" value="Genomic_DNA"/>
</dbReference>
<evidence type="ECO:0000256" key="1">
    <source>
        <dbReference type="SAM" id="MobiDB-lite"/>
    </source>
</evidence>
<gene>
    <name evidence="2" type="ORF">AMORRO_LOCUS10863</name>
</gene>
<organism evidence="2 3">
    <name type="scientific">Acaulospora morrowiae</name>
    <dbReference type="NCBI Taxonomy" id="94023"/>
    <lineage>
        <taxon>Eukaryota</taxon>
        <taxon>Fungi</taxon>
        <taxon>Fungi incertae sedis</taxon>
        <taxon>Mucoromycota</taxon>
        <taxon>Glomeromycotina</taxon>
        <taxon>Glomeromycetes</taxon>
        <taxon>Diversisporales</taxon>
        <taxon>Acaulosporaceae</taxon>
        <taxon>Acaulospora</taxon>
    </lineage>
</organism>
<reference evidence="2" key="1">
    <citation type="submission" date="2021-06" db="EMBL/GenBank/DDBJ databases">
        <authorList>
            <person name="Kallberg Y."/>
            <person name="Tangrot J."/>
            <person name="Rosling A."/>
        </authorList>
    </citation>
    <scope>NUCLEOTIDE SEQUENCE</scope>
    <source>
        <strain evidence="2">CL551</strain>
    </source>
</reference>
<comment type="caution">
    <text evidence="2">The sequence shown here is derived from an EMBL/GenBank/DDBJ whole genome shotgun (WGS) entry which is preliminary data.</text>
</comment>
<protein>
    <submittedName>
        <fullName evidence="2">11807_t:CDS:1</fullName>
    </submittedName>
</protein>
<dbReference type="OrthoDB" id="2307807at2759"/>
<keyword evidence="3" id="KW-1185">Reference proteome</keyword>
<dbReference type="AlphaFoldDB" id="A0A9N9ECN8"/>
<name>A0A9N9ECN8_9GLOM</name>
<evidence type="ECO:0000313" key="3">
    <source>
        <dbReference type="Proteomes" id="UP000789342"/>
    </source>
</evidence>